<name>A0A5N5QD38_9AGAM</name>
<dbReference type="OrthoDB" id="3138328at2759"/>
<evidence type="ECO:0000313" key="3">
    <source>
        <dbReference type="Proteomes" id="UP000383932"/>
    </source>
</evidence>
<comment type="caution">
    <text evidence="2">The sequence shown here is derived from an EMBL/GenBank/DDBJ whole genome shotgun (WGS) entry which is preliminary data.</text>
</comment>
<gene>
    <name evidence="2" type="ORF">CTheo_7315</name>
</gene>
<protein>
    <submittedName>
        <fullName evidence="2">Uncharacterized protein</fullName>
    </submittedName>
</protein>
<proteinExistence type="predicted"/>
<keyword evidence="3" id="KW-1185">Reference proteome</keyword>
<organism evidence="2 3">
    <name type="scientific">Ceratobasidium theobromae</name>
    <dbReference type="NCBI Taxonomy" id="1582974"/>
    <lineage>
        <taxon>Eukaryota</taxon>
        <taxon>Fungi</taxon>
        <taxon>Dikarya</taxon>
        <taxon>Basidiomycota</taxon>
        <taxon>Agaricomycotina</taxon>
        <taxon>Agaricomycetes</taxon>
        <taxon>Cantharellales</taxon>
        <taxon>Ceratobasidiaceae</taxon>
        <taxon>Ceratobasidium</taxon>
    </lineage>
</organism>
<feature type="compositionally biased region" description="Polar residues" evidence="1">
    <location>
        <begin position="143"/>
        <end position="154"/>
    </location>
</feature>
<dbReference type="Proteomes" id="UP000383932">
    <property type="component" value="Unassembled WGS sequence"/>
</dbReference>
<evidence type="ECO:0000313" key="2">
    <source>
        <dbReference type="EMBL" id="KAB5589247.1"/>
    </source>
</evidence>
<accession>A0A5N5QD38</accession>
<evidence type="ECO:0000256" key="1">
    <source>
        <dbReference type="SAM" id="MobiDB-lite"/>
    </source>
</evidence>
<reference evidence="2 3" key="1">
    <citation type="journal article" date="2019" name="Fungal Biol. Biotechnol.">
        <title>Draft genome sequence of fastidious pathogen Ceratobasidium theobromae, which causes vascular-streak dieback in Theobroma cacao.</title>
        <authorList>
            <person name="Ali S.S."/>
            <person name="Asman A."/>
            <person name="Shao J."/>
            <person name="Firmansyah A.P."/>
            <person name="Susilo A.W."/>
            <person name="Rosmana A."/>
            <person name="McMahon P."/>
            <person name="Junaid M."/>
            <person name="Guest D."/>
            <person name="Kheng T.Y."/>
            <person name="Meinhardt L.W."/>
            <person name="Bailey B.A."/>
        </authorList>
    </citation>
    <scope>NUCLEOTIDE SEQUENCE [LARGE SCALE GENOMIC DNA]</scope>
    <source>
        <strain evidence="2 3">CT2</strain>
    </source>
</reference>
<feature type="region of interest" description="Disordered" evidence="1">
    <location>
        <begin position="135"/>
        <end position="154"/>
    </location>
</feature>
<dbReference type="EMBL" id="SSOP01000297">
    <property type="protein sequence ID" value="KAB5589247.1"/>
    <property type="molecule type" value="Genomic_DNA"/>
</dbReference>
<dbReference type="AlphaFoldDB" id="A0A5N5QD38"/>
<sequence>MAMLTLFDTRSNSSLDTYSEQSLRFEKGIKPSTMSFLSSKLVTSSTPPKKPSPLARAARHLRNVLVAVKSFGSTHWSCSKHTASPDLRRISKPYPIPHYDEKLFQSTAGAEFDKSSLLDGSISMRTAMEAFGEARSDLRTSHDPSSASSPDGTYTAAPSSNWAYKPCSLFDDESLQFLNAFIPNMEPVAIWGLPSTTEALSSKATRSSPSISWMRRNTRIWPGHIIEVPSAHDKGGSYLLSCENEQATWPNVEGLMTESNQCPKLFVAQCGDVASLHGYPRAFIMCKPPSEN</sequence>